<dbReference type="KEGG" id="cnk:EG343_14630"/>
<sequence>MKTIITLILSVSILTSCCSKLKVVVKVADRDKIADNHKDYGKEQVLASIISLQSYIDHWDKENILKTIFDFVSTLGNKNGEKDNIDEVKESYRKKFSERYDPQIIQITEYLSQANALYINKKYQEASVYSEIAYLQIVSIKNELKTYNVAGTNIDISDHVPDINKLQKPRSRFPILGDPIASYIAKENNDEIWKSIFNKTVSSSFLGNSDVAYILRSNPPEEEVKSGDYNNNFTIKGVRMDAADVTNAVFTTLTQTINFVAASQGVPLRSQSNTENPQPVQSPEILNLANDQKKLEIKSKKYKDYTHLLLEKINMENIQNKDGENLNEAIKRIQEYWEFIKKDLT</sequence>
<evidence type="ECO:0000313" key="1">
    <source>
        <dbReference type="EMBL" id="AZA91762.1"/>
    </source>
</evidence>
<keyword evidence="2" id="KW-1185">Reference proteome</keyword>
<dbReference type="EMBL" id="CP033923">
    <property type="protein sequence ID" value="AZA91762.1"/>
    <property type="molecule type" value="Genomic_DNA"/>
</dbReference>
<reference evidence="1 2" key="1">
    <citation type="submission" date="2018-11" db="EMBL/GenBank/DDBJ databases">
        <title>Proposal to divide the Flavobacteriaceae and reorganize its genera based on Amino Acid Identity values calculated from whole genome sequences.</title>
        <authorList>
            <person name="Nicholson A.C."/>
            <person name="Gulvik C.A."/>
            <person name="Whitney A.M."/>
            <person name="Humrighouse B.W."/>
            <person name="Bell M."/>
            <person name="Holmes B."/>
            <person name="Steigerwalt A.G."/>
            <person name="Villarma A."/>
            <person name="Sheth M."/>
            <person name="Batra D."/>
            <person name="Pryor J."/>
            <person name="Bernardet J.-F."/>
            <person name="Hugo C."/>
            <person name="Kampfer P."/>
            <person name="Newman J."/>
            <person name="McQuiston J.R."/>
        </authorList>
    </citation>
    <scope>NUCLEOTIDE SEQUENCE [LARGE SCALE GENOMIC DNA]</scope>
    <source>
        <strain evidence="1 2">G0041</strain>
    </source>
</reference>
<dbReference type="Proteomes" id="UP000278288">
    <property type="component" value="Chromosome"/>
</dbReference>
<dbReference type="PROSITE" id="PS51257">
    <property type="entry name" value="PROKAR_LIPOPROTEIN"/>
    <property type="match status" value="1"/>
</dbReference>
<protein>
    <recommendedName>
        <fullName evidence="3">Lipoprotein</fullName>
    </recommendedName>
</protein>
<evidence type="ECO:0000313" key="2">
    <source>
        <dbReference type="Proteomes" id="UP000278288"/>
    </source>
</evidence>
<dbReference type="RefSeq" id="WP_123858508.1">
    <property type="nucleotide sequence ID" value="NZ_CP033923.1"/>
</dbReference>
<accession>A0AAD0YL13</accession>
<gene>
    <name evidence="1" type="ORF">EG343_14630</name>
</gene>
<organism evidence="1 2">
    <name type="scientific">Chryseobacterium nakagawai</name>
    <dbReference type="NCBI Taxonomy" id="1241982"/>
    <lineage>
        <taxon>Bacteria</taxon>
        <taxon>Pseudomonadati</taxon>
        <taxon>Bacteroidota</taxon>
        <taxon>Flavobacteriia</taxon>
        <taxon>Flavobacteriales</taxon>
        <taxon>Weeksellaceae</taxon>
        <taxon>Chryseobacterium group</taxon>
        <taxon>Chryseobacterium</taxon>
    </lineage>
</organism>
<evidence type="ECO:0008006" key="3">
    <source>
        <dbReference type="Google" id="ProtNLM"/>
    </source>
</evidence>
<name>A0AAD0YL13_CHRNA</name>
<proteinExistence type="predicted"/>
<dbReference type="AlphaFoldDB" id="A0AAD0YL13"/>